<keyword evidence="5" id="KW-0560">Oxidoreductase</keyword>
<evidence type="ECO:0000256" key="3">
    <source>
        <dbReference type="ARBA" id="ARBA00022630"/>
    </source>
</evidence>
<dbReference type="InterPro" id="IPR036250">
    <property type="entry name" value="AcylCo_DH-like_C"/>
</dbReference>
<feature type="domain" description="Acyl-CoA dehydrogenase/oxidase N-terminal" evidence="8">
    <location>
        <begin position="9"/>
        <end position="124"/>
    </location>
</feature>
<name>A0ABX8R445_9ACTN</name>
<proteinExistence type="inferred from homology"/>
<sequence length="408" mass="43777">MRGKPVFETDDHHRLREQVRAFALAEVAPRVQQMAQRAATGADPADAEVSALIARQGWIGVTIPAQYGGMDAGHLAKTIVVEELARVSGAMGAMAQASQLGTAPILHFGSAEQKQQWLPPIAQGRCLPTIAVTEPDSGSHVLGMQATARRDGGHWVLHGRKSYIGNSHIADLHLVIARTGGREERSRELSAFLVEAGRDGVRLLPHPRTLGLHGFCFGDLALEGCRVPDGNLLGQQGDGLAVAYSSSILYGRPNLAAVALGIHQAIAEETVQFARQRRRYGAPLAELPAIEHRIGLIQHRLITARGAAYQAASMLDRGQACDQELMNAKYYGARAVVDSAREAMEVHGAAALRTGQPVQRLLRDALHLEAPAGTGDIQLHRLAQAALGTPHHQPWSQLLAHLTTPRAA</sequence>
<evidence type="ECO:0000259" key="7">
    <source>
        <dbReference type="Pfam" id="PF02770"/>
    </source>
</evidence>
<dbReference type="SUPFAM" id="SSF47203">
    <property type="entry name" value="Acyl-CoA dehydrogenase C-terminal domain-like"/>
    <property type="match status" value="1"/>
</dbReference>
<comment type="cofactor">
    <cofactor evidence="1 5">
        <name>FAD</name>
        <dbReference type="ChEBI" id="CHEBI:57692"/>
    </cofactor>
</comment>
<dbReference type="Gene3D" id="2.40.110.10">
    <property type="entry name" value="Butyryl-CoA Dehydrogenase, subunit A, domain 2"/>
    <property type="match status" value="1"/>
</dbReference>
<dbReference type="PANTHER" id="PTHR43884:SF12">
    <property type="entry name" value="ISOVALERYL-COA DEHYDROGENASE, MITOCHONDRIAL-RELATED"/>
    <property type="match status" value="1"/>
</dbReference>
<dbReference type="InterPro" id="IPR037069">
    <property type="entry name" value="AcylCoA_DH/ox_N_sf"/>
</dbReference>
<dbReference type="InterPro" id="IPR009075">
    <property type="entry name" value="AcylCo_DH/oxidase_C"/>
</dbReference>
<keyword evidence="4 5" id="KW-0274">FAD</keyword>
<dbReference type="Gene3D" id="1.10.540.10">
    <property type="entry name" value="Acyl-CoA dehydrogenase/oxidase, N-terminal domain"/>
    <property type="match status" value="1"/>
</dbReference>
<evidence type="ECO:0000313" key="9">
    <source>
        <dbReference type="EMBL" id="QXJ25846.1"/>
    </source>
</evidence>
<dbReference type="Pfam" id="PF00441">
    <property type="entry name" value="Acyl-CoA_dh_1"/>
    <property type="match status" value="1"/>
</dbReference>
<evidence type="ECO:0000259" key="6">
    <source>
        <dbReference type="Pfam" id="PF00441"/>
    </source>
</evidence>
<dbReference type="InterPro" id="IPR013786">
    <property type="entry name" value="AcylCoA_DH/ox_N"/>
</dbReference>
<feature type="domain" description="Acyl-CoA dehydrogenase/oxidase C-terminal" evidence="6">
    <location>
        <begin position="237"/>
        <end position="386"/>
    </location>
</feature>
<dbReference type="SUPFAM" id="SSF56645">
    <property type="entry name" value="Acyl-CoA dehydrogenase NM domain-like"/>
    <property type="match status" value="1"/>
</dbReference>
<evidence type="ECO:0000313" key="10">
    <source>
        <dbReference type="Proteomes" id="UP001049518"/>
    </source>
</evidence>
<keyword evidence="10" id="KW-1185">Reference proteome</keyword>
<feature type="domain" description="Acyl-CoA oxidase/dehydrogenase middle" evidence="7">
    <location>
        <begin position="130"/>
        <end position="224"/>
    </location>
</feature>
<evidence type="ECO:0000256" key="2">
    <source>
        <dbReference type="ARBA" id="ARBA00009347"/>
    </source>
</evidence>
<dbReference type="InterPro" id="IPR009100">
    <property type="entry name" value="AcylCoA_DH/oxidase_NM_dom_sf"/>
</dbReference>
<keyword evidence="3 5" id="KW-0285">Flavoprotein</keyword>
<dbReference type="Proteomes" id="UP001049518">
    <property type="component" value="Chromosome"/>
</dbReference>
<gene>
    <name evidence="9" type="ORF">AGRA3207_007408</name>
</gene>
<reference evidence="9" key="1">
    <citation type="submission" date="2020-07" db="EMBL/GenBank/DDBJ databases">
        <authorList>
            <person name="Tarantini F.S."/>
            <person name="Hong K.W."/>
            <person name="Chan K.G."/>
        </authorList>
    </citation>
    <scope>NUCLEOTIDE SEQUENCE</scope>
    <source>
        <strain evidence="9">32-07</strain>
    </source>
</reference>
<dbReference type="InterPro" id="IPR046373">
    <property type="entry name" value="Acyl-CoA_Oxase/DH_mid-dom_sf"/>
</dbReference>
<dbReference type="Gene3D" id="1.20.140.10">
    <property type="entry name" value="Butyryl-CoA Dehydrogenase, subunit A, domain 3"/>
    <property type="match status" value="1"/>
</dbReference>
<dbReference type="InterPro" id="IPR006091">
    <property type="entry name" value="Acyl-CoA_Oxase/DH_mid-dom"/>
</dbReference>
<comment type="similarity">
    <text evidence="2 5">Belongs to the acyl-CoA dehydrogenase family.</text>
</comment>
<evidence type="ECO:0000256" key="5">
    <source>
        <dbReference type="RuleBase" id="RU362125"/>
    </source>
</evidence>
<evidence type="ECO:0000256" key="4">
    <source>
        <dbReference type="ARBA" id="ARBA00022827"/>
    </source>
</evidence>
<dbReference type="Pfam" id="PF02771">
    <property type="entry name" value="Acyl-CoA_dh_N"/>
    <property type="match status" value="1"/>
</dbReference>
<evidence type="ECO:0000259" key="8">
    <source>
        <dbReference type="Pfam" id="PF02771"/>
    </source>
</evidence>
<dbReference type="EMBL" id="CP059572">
    <property type="protein sequence ID" value="QXJ25846.1"/>
    <property type="molecule type" value="Genomic_DNA"/>
</dbReference>
<dbReference type="Pfam" id="PF02770">
    <property type="entry name" value="Acyl-CoA_dh_M"/>
    <property type="match status" value="1"/>
</dbReference>
<protein>
    <submittedName>
        <fullName evidence="9">Acyl-CoA/acyl-ACP dehydrogenase</fullName>
    </submittedName>
</protein>
<accession>A0ABX8R445</accession>
<evidence type="ECO:0000256" key="1">
    <source>
        <dbReference type="ARBA" id="ARBA00001974"/>
    </source>
</evidence>
<dbReference type="PANTHER" id="PTHR43884">
    <property type="entry name" value="ACYL-COA DEHYDROGENASE"/>
    <property type="match status" value="1"/>
</dbReference>
<organism evidence="9 10">
    <name type="scientific">Actinomadura graeca</name>
    <dbReference type="NCBI Taxonomy" id="2750812"/>
    <lineage>
        <taxon>Bacteria</taxon>
        <taxon>Bacillati</taxon>
        <taxon>Actinomycetota</taxon>
        <taxon>Actinomycetes</taxon>
        <taxon>Streptosporangiales</taxon>
        <taxon>Thermomonosporaceae</taxon>
        <taxon>Actinomadura</taxon>
    </lineage>
</organism>